<dbReference type="EMBL" id="JAADJG010000689">
    <property type="protein sequence ID" value="KAF4439492.1"/>
    <property type="molecule type" value="Genomic_DNA"/>
</dbReference>
<reference evidence="1" key="1">
    <citation type="submission" date="2020-01" db="EMBL/GenBank/DDBJ databases">
        <title>Identification and distribution of gene clusters putatively required for synthesis of sphingolipid metabolism inhibitors in phylogenetically diverse species of the filamentous fungus Fusarium.</title>
        <authorList>
            <person name="Kim H.-S."/>
            <person name="Busman M."/>
            <person name="Brown D.W."/>
            <person name="Divon H."/>
            <person name="Uhlig S."/>
            <person name="Proctor R.H."/>
        </authorList>
    </citation>
    <scope>NUCLEOTIDE SEQUENCE</scope>
    <source>
        <strain evidence="1">NRRL 53441</strain>
    </source>
</reference>
<sequence length="84" mass="9022">MSNTEQENKSEYIPGGKRPFVSAYTQVPSFRVGDSVYLLKSDGSREGPYIVAVAPSAGKCVLSYTDGRPFQDNAGVSVDELEAS</sequence>
<accession>A0A8H4JUX2</accession>
<dbReference type="OrthoDB" id="4725400at2759"/>
<evidence type="ECO:0000313" key="1">
    <source>
        <dbReference type="EMBL" id="KAF4439492.1"/>
    </source>
</evidence>
<proteinExistence type="predicted"/>
<keyword evidence="2" id="KW-1185">Reference proteome</keyword>
<dbReference type="AlphaFoldDB" id="A0A8H4JUX2"/>
<evidence type="ECO:0000313" key="2">
    <source>
        <dbReference type="Proteomes" id="UP000605986"/>
    </source>
</evidence>
<protein>
    <submittedName>
        <fullName evidence="1">Uncharacterized protein</fullName>
    </submittedName>
</protein>
<name>A0A8H4JUX2_9HYPO</name>
<dbReference type="Proteomes" id="UP000605986">
    <property type="component" value="Unassembled WGS sequence"/>
</dbReference>
<comment type="caution">
    <text evidence="1">The sequence shown here is derived from an EMBL/GenBank/DDBJ whole genome shotgun (WGS) entry which is preliminary data.</text>
</comment>
<organism evidence="1 2">
    <name type="scientific">Fusarium austroafricanum</name>
    <dbReference type="NCBI Taxonomy" id="2364996"/>
    <lineage>
        <taxon>Eukaryota</taxon>
        <taxon>Fungi</taxon>
        <taxon>Dikarya</taxon>
        <taxon>Ascomycota</taxon>
        <taxon>Pezizomycotina</taxon>
        <taxon>Sordariomycetes</taxon>
        <taxon>Hypocreomycetidae</taxon>
        <taxon>Hypocreales</taxon>
        <taxon>Nectriaceae</taxon>
        <taxon>Fusarium</taxon>
        <taxon>Fusarium concolor species complex</taxon>
    </lineage>
</organism>
<gene>
    <name evidence="1" type="ORF">F53441_12599</name>
</gene>